<evidence type="ECO:0000256" key="2">
    <source>
        <dbReference type="SAM" id="Phobius"/>
    </source>
</evidence>
<dbReference type="PROSITE" id="PS51257">
    <property type="entry name" value="PROKAR_LIPOPROTEIN"/>
    <property type="match status" value="1"/>
</dbReference>
<evidence type="ECO:0000313" key="3">
    <source>
        <dbReference type="EMBL" id="QDU36047.1"/>
    </source>
</evidence>
<evidence type="ECO:0000256" key="1">
    <source>
        <dbReference type="SAM" id="MobiDB-lite"/>
    </source>
</evidence>
<sequence length="114" mass="11977">MYGTRRAGHWWGASCACGPAAAQCDVSVRGLPSLDCRCKVLQMRADNGFIDGGSIDRSFLYIVTGLLVVAFFALTMVGLGSVRGAAEQAAGETERPSQTSEVEIGIGLEPLPGR</sequence>
<protein>
    <submittedName>
        <fullName evidence="3">Uncharacterized protein</fullName>
    </submittedName>
</protein>
<feature type="region of interest" description="Disordered" evidence="1">
    <location>
        <begin position="89"/>
        <end position="114"/>
    </location>
</feature>
<keyword evidence="2" id="KW-1133">Transmembrane helix</keyword>
<dbReference type="EMBL" id="CP036275">
    <property type="protein sequence ID" value="QDU36047.1"/>
    <property type="molecule type" value="Genomic_DNA"/>
</dbReference>
<name>A0A517Z0P3_9PLAN</name>
<keyword evidence="2" id="KW-0812">Transmembrane</keyword>
<feature type="transmembrane region" description="Helical" evidence="2">
    <location>
        <begin position="59"/>
        <end position="79"/>
    </location>
</feature>
<dbReference type="Proteomes" id="UP000320496">
    <property type="component" value="Chromosome"/>
</dbReference>
<reference evidence="3 4" key="1">
    <citation type="submission" date="2019-02" db="EMBL/GenBank/DDBJ databases">
        <title>Deep-cultivation of Planctomycetes and their phenomic and genomic characterization uncovers novel biology.</title>
        <authorList>
            <person name="Wiegand S."/>
            <person name="Jogler M."/>
            <person name="Boedeker C."/>
            <person name="Pinto D."/>
            <person name="Vollmers J."/>
            <person name="Rivas-Marin E."/>
            <person name="Kohn T."/>
            <person name="Peeters S.H."/>
            <person name="Heuer A."/>
            <person name="Rast P."/>
            <person name="Oberbeckmann S."/>
            <person name="Bunk B."/>
            <person name="Jeske O."/>
            <person name="Meyerdierks A."/>
            <person name="Storesund J.E."/>
            <person name="Kallscheuer N."/>
            <person name="Luecker S."/>
            <person name="Lage O.M."/>
            <person name="Pohl T."/>
            <person name="Merkel B.J."/>
            <person name="Hornburger P."/>
            <person name="Mueller R.-W."/>
            <person name="Bruemmer F."/>
            <person name="Labrenz M."/>
            <person name="Spormann A.M."/>
            <person name="Op den Camp H."/>
            <person name="Overmann J."/>
            <person name="Amann R."/>
            <person name="Jetten M.S.M."/>
            <person name="Mascher T."/>
            <person name="Medema M.H."/>
            <person name="Devos D.P."/>
            <person name="Kaster A.-K."/>
            <person name="Ovreas L."/>
            <person name="Rohde M."/>
            <person name="Galperin M.Y."/>
            <person name="Jogler C."/>
        </authorList>
    </citation>
    <scope>NUCLEOTIDE SEQUENCE [LARGE SCALE GENOMIC DNA]</scope>
    <source>
        <strain evidence="3 4">Mal4</strain>
    </source>
</reference>
<organism evidence="3 4">
    <name type="scientific">Maioricimonas rarisocia</name>
    <dbReference type="NCBI Taxonomy" id="2528026"/>
    <lineage>
        <taxon>Bacteria</taxon>
        <taxon>Pseudomonadati</taxon>
        <taxon>Planctomycetota</taxon>
        <taxon>Planctomycetia</taxon>
        <taxon>Planctomycetales</taxon>
        <taxon>Planctomycetaceae</taxon>
        <taxon>Maioricimonas</taxon>
    </lineage>
</organism>
<proteinExistence type="predicted"/>
<dbReference type="AlphaFoldDB" id="A0A517Z0P3"/>
<keyword evidence="2" id="KW-0472">Membrane</keyword>
<evidence type="ECO:0000313" key="4">
    <source>
        <dbReference type="Proteomes" id="UP000320496"/>
    </source>
</evidence>
<dbReference type="KEGG" id="mri:Mal4_03300"/>
<accession>A0A517Z0P3</accession>
<gene>
    <name evidence="3" type="ORF">Mal4_03300</name>
</gene>
<keyword evidence="4" id="KW-1185">Reference proteome</keyword>